<dbReference type="InterPro" id="IPR032675">
    <property type="entry name" value="LRR_dom_sf"/>
</dbReference>
<feature type="compositionally biased region" description="Polar residues" evidence="6">
    <location>
        <begin position="259"/>
        <end position="282"/>
    </location>
</feature>
<dbReference type="FunFam" id="3.80.10.10:FF:000094">
    <property type="entry name" value="protein C21orf2 isoform X1"/>
    <property type="match status" value="1"/>
</dbReference>
<evidence type="ECO:0000259" key="7">
    <source>
        <dbReference type="Pfam" id="PF24048"/>
    </source>
</evidence>
<dbReference type="Pfam" id="PF24048">
    <property type="entry name" value="LRR_NXF1-5"/>
    <property type="match status" value="1"/>
</dbReference>
<comment type="function">
    <text evidence="3">Plays a role in cilia formation and/or maintenance. Plays a role in the regulation of cell morphology and cytoskeletal organization. Involved in DNA damage repair.</text>
</comment>
<dbReference type="GO" id="GO:0007010">
    <property type="term" value="P:cytoskeleton organization"/>
    <property type="evidence" value="ECO:0007669"/>
    <property type="project" value="TreeGrafter"/>
</dbReference>
<evidence type="ECO:0000256" key="3">
    <source>
        <dbReference type="ARBA" id="ARBA00053373"/>
    </source>
</evidence>
<evidence type="ECO:0000256" key="4">
    <source>
        <dbReference type="ARBA" id="ARBA00062587"/>
    </source>
</evidence>
<dbReference type="GO" id="GO:0046540">
    <property type="term" value="C:U4/U6 x U5 tri-snRNP complex"/>
    <property type="evidence" value="ECO:0007669"/>
    <property type="project" value="InterPro"/>
</dbReference>
<dbReference type="GO" id="GO:0036064">
    <property type="term" value="C:ciliary basal body"/>
    <property type="evidence" value="ECO:0007669"/>
    <property type="project" value="UniProtKB-ARBA"/>
</dbReference>
<keyword evidence="2" id="KW-0677">Repeat</keyword>
<dbReference type="AlphaFoldDB" id="A0A6F9D9R1"/>
<feature type="compositionally biased region" description="Low complexity" evidence="6">
    <location>
        <begin position="287"/>
        <end position="298"/>
    </location>
</feature>
<dbReference type="InterPro" id="IPR045347">
    <property type="entry name" value="HIND"/>
</dbReference>
<dbReference type="GO" id="GO:0000398">
    <property type="term" value="P:mRNA splicing, via spliceosome"/>
    <property type="evidence" value="ECO:0007669"/>
    <property type="project" value="InterPro"/>
</dbReference>
<dbReference type="PANTHER" id="PTHR18849:SF0">
    <property type="entry name" value="CILIA- AND FLAGELLA-ASSOCIATED PROTEIN 410-RELATED"/>
    <property type="match status" value="1"/>
</dbReference>
<dbReference type="SUPFAM" id="SSF52058">
    <property type="entry name" value="L domain-like"/>
    <property type="match status" value="1"/>
</dbReference>
<feature type="compositionally biased region" description="Basic and acidic residues" evidence="6">
    <location>
        <begin position="187"/>
        <end position="201"/>
    </location>
</feature>
<evidence type="ECO:0000256" key="2">
    <source>
        <dbReference type="ARBA" id="ARBA00022737"/>
    </source>
</evidence>
<protein>
    <recommendedName>
        <fullName evidence="5">Cilia- and flagella-associated protein 410</fullName>
    </recommendedName>
</protein>
<evidence type="ECO:0000313" key="8">
    <source>
        <dbReference type="EMBL" id="CAB3230196.1"/>
    </source>
</evidence>
<sequence length="443" mass="48996">MVVLSEKTVLARSRAKDLSGVKNLNCWGANISDTGVLEKIPNVEVINFSANSIEGLDTFANCTYLKELYLRKNKLDSIDEVLHLKELKHLKLLWLSGNPFCDKQSDEDYRLSVLKILPHLHKLDDKTVTDEELVKALALTIDERNSGLSEEEAQTDEQSPGEDRNSDVQHGGEIKEETNSNPEPGEDDKQLSDKNEGEPSKEANPIQIPVNDEESASLSAPSDPATSNDDDKPDPHLPVQLCKDESEEKFPEDTEAKNSIKTTNSTTENFNQCEKTVNQSNPEIADSESPASSSAVEEQVPTSSRLLPDRIYESGLGDAPEGTSSSAVQMSLDETNQLRVQLGLKPLSAAKYEISVSPLRKTVAVKKTRKMKKSTRNNLLTATLSLVAELDEESLLIVQEAIQEQLDQQVDENEQIFYSTSDSVQQVEEKSFQKKIVDMLGPG</sequence>
<proteinExistence type="evidence at transcript level"/>
<feature type="compositionally biased region" description="Basic and acidic residues" evidence="6">
    <location>
        <begin position="242"/>
        <end position="258"/>
    </location>
</feature>
<dbReference type="GO" id="GO:0097733">
    <property type="term" value="C:photoreceptor cell cilium"/>
    <property type="evidence" value="ECO:0007669"/>
    <property type="project" value="UniProtKB-ARBA"/>
</dbReference>
<dbReference type="Gene3D" id="3.80.10.10">
    <property type="entry name" value="Ribonuclease Inhibitor"/>
    <property type="match status" value="1"/>
</dbReference>
<name>A0A6F9D9R1_9ASCI</name>
<evidence type="ECO:0000256" key="5">
    <source>
        <dbReference type="ARBA" id="ARBA00074183"/>
    </source>
</evidence>
<dbReference type="Pfam" id="PF19252">
    <property type="entry name" value="HIND"/>
    <property type="match status" value="1"/>
</dbReference>
<feature type="domain" description="NXF1/2/3/5-like leucine-rich repeat" evidence="7">
    <location>
        <begin position="38"/>
        <end position="125"/>
    </location>
</feature>
<organism evidence="8">
    <name type="scientific">Phallusia mammillata</name>
    <dbReference type="NCBI Taxonomy" id="59560"/>
    <lineage>
        <taxon>Eukaryota</taxon>
        <taxon>Metazoa</taxon>
        <taxon>Chordata</taxon>
        <taxon>Tunicata</taxon>
        <taxon>Ascidiacea</taxon>
        <taxon>Phlebobranchia</taxon>
        <taxon>Ascidiidae</taxon>
        <taxon>Phallusia</taxon>
    </lineage>
</organism>
<dbReference type="PROSITE" id="PS51450">
    <property type="entry name" value="LRR"/>
    <property type="match status" value="1"/>
</dbReference>
<evidence type="ECO:0000256" key="1">
    <source>
        <dbReference type="ARBA" id="ARBA00022614"/>
    </source>
</evidence>
<dbReference type="PANTHER" id="PTHR18849">
    <property type="entry name" value="LEUCINE RICH REPEAT PROTEIN"/>
    <property type="match status" value="1"/>
</dbReference>
<evidence type="ECO:0000256" key="6">
    <source>
        <dbReference type="SAM" id="MobiDB-lite"/>
    </source>
</evidence>
<keyword evidence="1" id="KW-0433">Leucine-rich repeat</keyword>
<gene>
    <name evidence="8" type="primary">Cfap410</name>
</gene>
<dbReference type="InterPro" id="IPR057125">
    <property type="entry name" value="NXF1/2/3/5-like_LRR"/>
</dbReference>
<comment type="subunit">
    <text evidence="4">Found in a complex with CFAP410, NEK1 and SPATA7. Interacts with NEK1.</text>
</comment>
<feature type="compositionally biased region" description="Basic and acidic residues" evidence="6">
    <location>
        <begin position="161"/>
        <end position="178"/>
    </location>
</feature>
<dbReference type="EMBL" id="LR783874">
    <property type="protein sequence ID" value="CAB3230196.1"/>
    <property type="molecule type" value="mRNA"/>
</dbReference>
<reference evidence="8" key="1">
    <citation type="submission" date="2020-04" db="EMBL/GenBank/DDBJ databases">
        <authorList>
            <person name="Neveu A P."/>
        </authorList>
    </citation>
    <scope>NUCLEOTIDE SEQUENCE</scope>
    <source>
        <tissue evidence="8">Whole embryo</tissue>
    </source>
</reference>
<accession>A0A6F9D9R1</accession>
<dbReference type="InterPro" id="IPR001611">
    <property type="entry name" value="Leu-rich_rpt"/>
</dbReference>
<feature type="region of interest" description="Disordered" evidence="6">
    <location>
        <begin position="145"/>
        <end position="327"/>
    </location>
</feature>
<feature type="compositionally biased region" description="Polar residues" evidence="6">
    <location>
        <begin position="216"/>
        <end position="227"/>
    </location>
</feature>